<dbReference type="STRING" id="1419482.SAMN05444266_106377"/>
<proteinExistence type="predicted"/>
<dbReference type="Proteomes" id="UP000184420">
    <property type="component" value="Unassembled WGS sequence"/>
</dbReference>
<sequence length="63" mass="7980">MHVLQEIAKLPLRELDRVWILYLSIFKIAYHRRFEKEKDNPDKWWYWDLGEEENFKKITMLQK</sequence>
<name>A0A1M7G2P8_9BACT</name>
<dbReference type="InterPro" id="IPR046002">
    <property type="entry name" value="DUF5958"/>
</dbReference>
<dbReference type="AlphaFoldDB" id="A0A1M7G2P8"/>
<dbReference type="Pfam" id="PF19383">
    <property type="entry name" value="DUF5958"/>
    <property type="match status" value="1"/>
</dbReference>
<keyword evidence="2" id="KW-1185">Reference proteome</keyword>
<dbReference type="EMBL" id="FRBL01000006">
    <property type="protein sequence ID" value="SHM10520.1"/>
    <property type="molecule type" value="Genomic_DNA"/>
</dbReference>
<evidence type="ECO:0000313" key="2">
    <source>
        <dbReference type="Proteomes" id="UP000184420"/>
    </source>
</evidence>
<gene>
    <name evidence="1" type="ORF">SAMN05444266_106377</name>
</gene>
<reference evidence="1 2" key="1">
    <citation type="submission" date="2016-11" db="EMBL/GenBank/DDBJ databases">
        <authorList>
            <person name="Jaros S."/>
            <person name="Januszkiewicz K."/>
            <person name="Wedrychowicz H."/>
        </authorList>
    </citation>
    <scope>NUCLEOTIDE SEQUENCE [LARGE SCALE GENOMIC DNA]</scope>
    <source>
        <strain evidence="1 2">DSM 27406</strain>
    </source>
</reference>
<protein>
    <submittedName>
        <fullName evidence="1">Uncharacterized protein</fullName>
    </submittedName>
</protein>
<evidence type="ECO:0000313" key="1">
    <source>
        <dbReference type="EMBL" id="SHM10520.1"/>
    </source>
</evidence>
<accession>A0A1M7G2P8</accession>
<organism evidence="1 2">
    <name type="scientific">Chitinophaga jiangningensis</name>
    <dbReference type="NCBI Taxonomy" id="1419482"/>
    <lineage>
        <taxon>Bacteria</taxon>
        <taxon>Pseudomonadati</taxon>
        <taxon>Bacteroidota</taxon>
        <taxon>Chitinophagia</taxon>
        <taxon>Chitinophagales</taxon>
        <taxon>Chitinophagaceae</taxon>
        <taxon>Chitinophaga</taxon>
    </lineage>
</organism>